<evidence type="ECO:0000256" key="1">
    <source>
        <dbReference type="SAM" id="Phobius"/>
    </source>
</evidence>
<reference evidence="2 3" key="1">
    <citation type="submission" date="2015-06" db="EMBL/GenBank/DDBJ databases">
        <title>Investigation of pathophysiology for high-risk pregnancy and development of treatment modality based on it.</title>
        <authorList>
            <person name="Kim B.-C."/>
            <person name="Lim S."/>
        </authorList>
    </citation>
    <scope>NUCLEOTIDE SEQUENCE [LARGE SCALE GENOMIC DNA]</scope>
    <source>
        <strain evidence="2 3">AD1-86</strain>
    </source>
</reference>
<dbReference type="RefSeq" id="WP_065248003.1">
    <property type="nucleotide sequence ID" value="NZ_CP012117.1"/>
</dbReference>
<dbReference type="PATRIC" id="fig|1630135.4.peg.1331"/>
<dbReference type="EMBL" id="CP012117">
    <property type="protein sequence ID" value="ANP27880.1"/>
    <property type="molecule type" value="Genomic_DNA"/>
</dbReference>
<sequence>MDGLEIIDPPQYSIAWLILAVLCALMIIALILTLLRLTRWLVERRAYAKRPGATDALKAEFLRAINAIGEKVEAGTMSARDGHRELEAVLRVFVLRSEGLDIRQEPLERVVLDPRTATVGTLLTRTHEAGYARESRTRLSESLHAARAVVRAWS</sequence>
<keyword evidence="1" id="KW-0812">Transmembrane</keyword>
<keyword evidence="1" id="KW-1133">Transmembrane helix</keyword>
<dbReference type="KEGG" id="dva:DAD186_13300"/>
<accession>A0A1B0ZIX3</accession>
<evidence type="ECO:0000313" key="2">
    <source>
        <dbReference type="EMBL" id="ANP27880.1"/>
    </source>
</evidence>
<evidence type="ECO:0000313" key="3">
    <source>
        <dbReference type="Proteomes" id="UP000092596"/>
    </source>
</evidence>
<feature type="transmembrane region" description="Helical" evidence="1">
    <location>
        <begin position="12"/>
        <end position="35"/>
    </location>
</feature>
<name>A0A1B0ZIX3_9MICO</name>
<protein>
    <submittedName>
        <fullName evidence="2">Uncharacterized protein</fullName>
    </submittedName>
</protein>
<dbReference type="AlphaFoldDB" id="A0A1B0ZIX3"/>
<dbReference type="STRING" id="1630135.DAD186_13300"/>
<proteinExistence type="predicted"/>
<organism evidence="2 3">
    <name type="scientific">Dermabacter vaginalis</name>
    <dbReference type="NCBI Taxonomy" id="1630135"/>
    <lineage>
        <taxon>Bacteria</taxon>
        <taxon>Bacillati</taxon>
        <taxon>Actinomycetota</taxon>
        <taxon>Actinomycetes</taxon>
        <taxon>Micrococcales</taxon>
        <taxon>Dermabacteraceae</taxon>
        <taxon>Dermabacter</taxon>
    </lineage>
</organism>
<keyword evidence="1" id="KW-0472">Membrane</keyword>
<dbReference type="Proteomes" id="UP000092596">
    <property type="component" value="Chromosome"/>
</dbReference>
<gene>
    <name evidence="2" type="ORF">DAD186_13300</name>
</gene>